<sequence length="683" mass="75807">MPVTKLMTTGTIDSMRSNDGNEGVDTFVRQTIGKEPLLSFSRAGESSVQWIQLLHALDQQELPGWPLLTPLKVQMQKCEKCSREFCSPVNYRRHIRVHRRSLNVDKESHKIRDMLAAFWDKLSLEEAKEVVSFDDVMLKEVPGLSISKALASSLRKPGVWTLPQVYLKAGSTLLDIIQAKPSRLPISSQELFCILDDASEKTFLCAGTAETVQKYVFDGEAGKVAFELKNLVACTSFLFEQKLLKAWLTDKDAEALRCQKLLVEEEEAAQKRRAELLERKKQKKLRQKEQRAREQLIEENAVSSHTDSLEGSLPAETFSSIVPPDVIADTLDVVADTPDVIANSPDMVPDIASGPNPVQFSNNEVNADIEAQHDLKYEGLDTADLQNVEQPMVSVNVRRRWQVPKSQRMGRNGFHGNHNLQLSKLESSIQKHAPSKDRGVLVNSSKVWAKKFKGENDEDSLRPRPQELAIQTEERKCELIIGSISVPVRNCISRKKCSTEQGKHKLGNASEEAENKDNLQSVINRGAAKHWRPVSRNEKLDDRTASDGSCLHSSSIDDEPSKNRECSDYSKGAAVPSQFSSVAAKAFLAERWKEAISSDHVTLVLSPEPEPPGEIQTQNDSSTAVSLTSETRENSGLGEAETQVPVAGQLPSSSSRNTKGKARTSPAEKGVKIKYIPKQKVAT</sequence>
<protein>
    <submittedName>
        <fullName evidence="1">Uncharacterized protein</fullName>
    </submittedName>
</protein>
<accession>A0ACB9ZWV0</accession>
<evidence type="ECO:0000313" key="2">
    <source>
        <dbReference type="Proteomes" id="UP001060085"/>
    </source>
</evidence>
<comment type="caution">
    <text evidence="1">The sequence shown here is derived from an EMBL/GenBank/DDBJ whole genome shotgun (WGS) entry which is preliminary data.</text>
</comment>
<name>A0ACB9ZWV0_CATRO</name>
<keyword evidence="2" id="KW-1185">Reference proteome</keyword>
<gene>
    <name evidence="1" type="ORF">M9H77_30006</name>
</gene>
<dbReference type="EMBL" id="CM044707">
    <property type="protein sequence ID" value="KAI5652819.1"/>
    <property type="molecule type" value="Genomic_DNA"/>
</dbReference>
<organism evidence="1 2">
    <name type="scientific">Catharanthus roseus</name>
    <name type="common">Madagascar periwinkle</name>
    <name type="synonym">Vinca rosea</name>
    <dbReference type="NCBI Taxonomy" id="4058"/>
    <lineage>
        <taxon>Eukaryota</taxon>
        <taxon>Viridiplantae</taxon>
        <taxon>Streptophyta</taxon>
        <taxon>Embryophyta</taxon>
        <taxon>Tracheophyta</taxon>
        <taxon>Spermatophyta</taxon>
        <taxon>Magnoliopsida</taxon>
        <taxon>eudicotyledons</taxon>
        <taxon>Gunneridae</taxon>
        <taxon>Pentapetalae</taxon>
        <taxon>asterids</taxon>
        <taxon>lamiids</taxon>
        <taxon>Gentianales</taxon>
        <taxon>Apocynaceae</taxon>
        <taxon>Rauvolfioideae</taxon>
        <taxon>Vinceae</taxon>
        <taxon>Catharanthinae</taxon>
        <taxon>Catharanthus</taxon>
    </lineage>
</organism>
<proteinExistence type="predicted"/>
<reference evidence="2" key="1">
    <citation type="journal article" date="2023" name="Nat. Plants">
        <title>Single-cell RNA sequencing provides a high-resolution roadmap for understanding the multicellular compartmentation of specialized metabolism.</title>
        <authorList>
            <person name="Sun S."/>
            <person name="Shen X."/>
            <person name="Li Y."/>
            <person name="Li Y."/>
            <person name="Wang S."/>
            <person name="Li R."/>
            <person name="Zhang H."/>
            <person name="Shen G."/>
            <person name="Guo B."/>
            <person name="Wei J."/>
            <person name="Xu J."/>
            <person name="St-Pierre B."/>
            <person name="Chen S."/>
            <person name="Sun C."/>
        </authorList>
    </citation>
    <scope>NUCLEOTIDE SEQUENCE [LARGE SCALE GENOMIC DNA]</scope>
</reference>
<dbReference type="Proteomes" id="UP001060085">
    <property type="component" value="Linkage Group LG07"/>
</dbReference>
<evidence type="ECO:0000313" key="1">
    <source>
        <dbReference type="EMBL" id="KAI5652819.1"/>
    </source>
</evidence>